<keyword evidence="3" id="KW-1185">Reference proteome</keyword>
<dbReference type="EMBL" id="CM031817">
    <property type="protein sequence ID" value="KAG6641170.1"/>
    <property type="molecule type" value="Genomic_DNA"/>
</dbReference>
<organism evidence="2 3">
    <name type="scientific">Carya illinoinensis</name>
    <name type="common">Pecan</name>
    <dbReference type="NCBI Taxonomy" id="32201"/>
    <lineage>
        <taxon>Eukaryota</taxon>
        <taxon>Viridiplantae</taxon>
        <taxon>Streptophyta</taxon>
        <taxon>Embryophyta</taxon>
        <taxon>Tracheophyta</taxon>
        <taxon>Spermatophyta</taxon>
        <taxon>Magnoliopsida</taxon>
        <taxon>eudicotyledons</taxon>
        <taxon>Gunneridae</taxon>
        <taxon>Pentapetalae</taxon>
        <taxon>rosids</taxon>
        <taxon>fabids</taxon>
        <taxon>Fagales</taxon>
        <taxon>Juglandaceae</taxon>
        <taxon>Carya</taxon>
    </lineage>
</organism>
<dbReference type="PANTHER" id="PTHR31008">
    <property type="entry name" value="COP1-INTERACTING PROTEIN-RELATED"/>
    <property type="match status" value="1"/>
</dbReference>
<feature type="region of interest" description="Disordered" evidence="1">
    <location>
        <begin position="450"/>
        <end position="469"/>
    </location>
</feature>
<evidence type="ECO:0000313" key="3">
    <source>
        <dbReference type="Proteomes" id="UP000811609"/>
    </source>
</evidence>
<feature type="region of interest" description="Disordered" evidence="1">
    <location>
        <begin position="911"/>
        <end position="956"/>
    </location>
</feature>
<proteinExistence type="predicted"/>
<feature type="compositionally biased region" description="Polar residues" evidence="1">
    <location>
        <begin position="916"/>
        <end position="956"/>
    </location>
</feature>
<feature type="compositionally biased region" description="Polar residues" evidence="1">
    <location>
        <begin position="306"/>
        <end position="318"/>
    </location>
</feature>
<reference evidence="2" key="1">
    <citation type="submission" date="2020-12" db="EMBL/GenBank/DDBJ databases">
        <title>WGS assembly of Carya illinoinensis cv. Pawnee.</title>
        <authorList>
            <person name="Platts A."/>
            <person name="Shu S."/>
            <person name="Wright S."/>
            <person name="Barry K."/>
            <person name="Edger P."/>
            <person name="Pires J.C."/>
            <person name="Schmutz J."/>
        </authorList>
    </citation>
    <scope>NUCLEOTIDE SEQUENCE</scope>
    <source>
        <tissue evidence="2">Leaf</tissue>
    </source>
</reference>
<evidence type="ECO:0008006" key="4">
    <source>
        <dbReference type="Google" id="ProtNLM"/>
    </source>
</evidence>
<dbReference type="AlphaFoldDB" id="A0A8T1PL82"/>
<evidence type="ECO:0000256" key="1">
    <source>
        <dbReference type="SAM" id="MobiDB-lite"/>
    </source>
</evidence>
<dbReference type="PANTHER" id="PTHR31008:SF0">
    <property type="entry name" value="CSL1"/>
    <property type="match status" value="1"/>
</dbReference>
<feature type="region of interest" description="Disordered" evidence="1">
    <location>
        <begin position="272"/>
        <end position="319"/>
    </location>
</feature>
<dbReference type="Proteomes" id="UP000811609">
    <property type="component" value="Chromosome 9"/>
</dbReference>
<feature type="compositionally biased region" description="Basic and acidic residues" evidence="1">
    <location>
        <begin position="489"/>
        <end position="508"/>
    </location>
</feature>
<protein>
    <recommendedName>
        <fullName evidence="4">COP1-interacting protein 7</fullName>
    </recommendedName>
</protein>
<feature type="region of interest" description="Disordered" evidence="1">
    <location>
        <begin position="489"/>
        <end position="515"/>
    </location>
</feature>
<gene>
    <name evidence="2" type="ORF">CIPAW_09G054400</name>
</gene>
<evidence type="ECO:0000313" key="2">
    <source>
        <dbReference type="EMBL" id="KAG6641170.1"/>
    </source>
</evidence>
<feature type="compositionally biased region" description="Low complexity" evidence="1">
    <location>
        <begin position="284"/>
        <end position="298"/>
    </location>
</feature>
<feature type="compositionally biased region" description="Basic and acidic residues" evidence="1">
    <location>
        <begin position="388"/>
        <end position="402"/>
    </location>
</feature>
<feature type="region of interest" description="Disordered" evidence="1">
    <location>
        <begin position="347"/>
        <end position="437"/>
    </location>
</feature>
<comment type="caution">
    <text evidence="2">The sequence shown here is derived from an EMBL/GenBank/DDBJ whole genome shotgun (WGS) entry which is preliminary data.</text>
</comment>
<accession>A0A8T1PL82</accession>
<sequence>MDSKARLDYALFQLTPTRTRCDLVVFSGGITEKLASGLFDPFVSHLKSLKDEISKGGYSIKLCPSAHAAPWFTKGTVERFVRFVSTPALLERFVSIEREILQIDNSVQANELSNTHVHGQPMEGSVLAANGLTKKPPDSPKLKPEVECTDDVVKEENSRIHLQRLLDNRKTLLQKEQAMAYVRGIVAGFEMENIDDLISFAGAFGALRLREACINFKDLCKKKDADGLWMEELTAMQACSPSELSYVEASGIVLKNEISAHNQRAVFDSSKSSVSTIKGVPNESLDTSKSGSSTSQASLHSKKDNTLPSDQIPSSTAKLQLPMPWTNQIPPYIYNFQIPIQQIPPHQGYPFPTMQSVPHNAKNMQWPRSDYHRNQKSYSVGSKKNFPNKKEVVYSEEDRQTESSDSDSGSDSDSNLPQDRQNSLMEHSYKKERKKKSSRTVFIRNINYIRPKSTDGDRGGVPVETSADEELINGDSLKQAIEDAIGSSEKIHYSNSRNEKTRGLDKSCHSLNQSSDAADQDLLSDLITDSSKGERRNENWDSFQNLLMKNDEMHTRGMEKLHLINVQNEHCTVANSETSISFKPVVEKTPNQLTAAADSFVATERMSESGGRVELEDFENSKNFHHVTKRRDSADEVLVIPHRLGESGTGLGITLSNFSAERTIIKTGRTEDWFIINHSGMPVDQDVNIQQTVLDDDCIVSLEGDCPHTEKSRIGTLIDDSFMIETRSAVDDLYDSQWKTYMCIETDMTLAAHSENGTPNISQVKHEVSNAYDPDDLCVVFERDSRVDFAGFSLSMNYGSDISLTEANGKCSGAGTSEHVDQKLPLNCKSSSVNNSEATGKKYTSKEARSKVLGGALGKSKYQIMSKSKKPSPVNRPIVQNSKLETEEEIRKKMEDMLIQRQKRIAEKTAAGRFAPTTSKKVVSQSKTMKSSFKSEKLISTTSNTNRIGSVKISAT</sequence>
<feature type="compositionally biased region" description="Polar residues" evidence="1">
    <location>
        <begin position="415"/>
        <end position="425"/>
    </location>
</feature>
<name>A0A8T1PL82_CARIL</name>